<dbReference type="GO" id="GO:0003677">
    <property type="term" value="F:DNA binding"/>
    <property type="evidence" value="ECO:0007669"/>
    <property type="project" value="UniProtKB-KW"/>
</dbReference>
<dbReference type="Pfam" id="PF06224">
    <property type="entry name" value="AlkZ-like"/>
    <property type="match status" value="1"/>
</dbReference>
<organism evidence="1 2">
    <name type="scientific">Rhodococcus spelaei</name>
    <dbReference type="NCBI Taxonomy" id="2546320"/>
    <lineage>
        <taxon>Bacteria</taxon>
        <taxon>Bacillati</taxon>
        <taxon>Actinomycetota</taxon>
        <taxon>Actinomycetes</taxon>
        <taxon>Mycobacteriales</taxon>
        <taxon>Nocardiaceae</taxon>
        <taxon>Rhodococcus</taxon>
    </lineage>
</organism>
<accession>A0A541AZQ0</accession>
<dbReference type="EMBL" id="VIGH01000011">
    <property type="protein sequence ID" value="TQF65549.1"/>
    <property type="molecule type" value="Genomic_DNA"/>
</dbReference>
<name>A0A541AZQ0_9NOCA</name>
<dbReference type="OrthoDB" id="9148135at2"/>
<evidence type="ECO:0000313" key="2">
    <source>
        <dbReference type="Proteomes" id="UP000316256"/>
    </source>
</evidence>
<comment type="caution">
    <text evidence="1">The sequence shown here is derived from an EMBL/GenBank/DDBJ whole genome shotgun (WGS) entry which is preliminary data.</text>
</comment>
<evidence type="ECO:0000313" key="1">
    <source>
        <dbReference type="EMBL" id="TQF65549.1"/>
    </source>
</evidence>
<reference evidence="1 2" key="1">
    <citation type="submission" date="2019-06" db="EMBL/GenBank/DDBJ databases">
        <title>Rhodococcus spaelei sp. nov., isolated from a cave.</title>
        <authorList>
            <person name="Lee S.D."/>
        </authorList>
    </citation>
    <scope>NUCLEOTIDE SEQUENCE [LARGE SCALE GENOMIC DNA]</scope>
    <source>
        <strain evidence="1 2">C9-5</strain>
    </source>
</reference>
<protein>
    <submittedName>
        <fullName evidence="1">Winged helix DNA-binding domain-containing protein</fullName>
    </submittedName>
</protein>
<dbReference type="Proteomes" id="UP000316256">
    <property type="component" value="Unassembled WGS sequence"/>
</dbReference>
<sequence length="370" mass="40322">MSAERLSRCALGRATLARQHLLSRSPGTAREMVEHLFGLQAQAPLAPYYALWARLERFEPDDFGALLEGREVVRMALMRGTVHAVSSEDAAALRQWVQPLMTADLRTNAQHRKEIAEVDVPTVERFAREVLERTPMTMVALRPHLAERWPDRDPAALAHAVRDLLPLVQIPPRGLWGRSGQPVCTTLESWLGAPLGRTATPEVLVLRYLAAFGPASVADAQAWSGLTRLSEVFEALAPRLRRFVGEDGAELYDLADAPRPDPATPAPTRILAPFDSALLGHADRSRIITDDHRKLVFTVNGIIKPTVLLGGTVAGFVTVAAKQGSASVEITTFTRPTARDCAALESEALRLLAFAHPGADTHDVRFAAVG</sequence>
<gene>
    <name evidence="1" type="ORF">FK531_20830</name>
</gene>
<dbReference type="PANTHER" id="PTHR38479">
    <property type="entry name" value="LMO0824 PROTEIN"/>
    <property type="match status" value="1"/>
</dbReference>
<dbReference type="InterPro" id="IPR009351">
    <property type="entry name" value="AlkZ-like"/>
</dbReference>
<proteinExistence type="predicted"/>
<dbReference type="AlphaFoldDB" id="A0A541AZQ0"/>
<dbReference type="RefSeq" id="WP_142102887.1">
    <property type="nucleotide sequence ID" value="NZ_VIGH01000011.1"/>
</dbReference>
<dbReference type="PANTHER" id="PTHR38479:SF2">
    <property type="entry name" value="WINGED HELIX DNA-BINDING DOMAIN-CONTAINING PROTEIN"/>
    <property type="match status" value="1"/>
</dbReference>
<keyword evidence="1" id="KW-0238">DNA-binding</keyword>
<keyword evidence="2" id="KW-1185">Reference proteome</keyword>